<dbReference type="PANTHER" id="PTHR13647:SF4">
    <property type="entry name" value="INSULIN-LIKE PEPTIDE 1-RELATED"/>
    <property type="match status" value="1"/>
</dbReference>
<dbReference type="GO" id="GO:0005576">
    <property type="term" value="C:extracellular region"/>
    <property type="evidence" value="ECO:0007669"/>
    <property type="project" value="InterPro"/>
</dbReference>
<dbReference type="Pfam" id="PF00049">
    <property type="entry name" value="Insulin"/>
    <property type="match status" value="1"/>
</dbReference>
<dbReference type="InterPro" id="IPR036438">
    <property type="entry name" value="Insulin-like_sf"/>
</dbReference>
<dbReference type="AlphaFoldDB" id="A0AAD8E9U8"/>
<accession>A0AAD8E9U8</accession>
<dbReference type="Gene3D" id="1.10.100.10">
    <property type="entry name" value="Insulin-like"/>
    <property type="match status" value="1"/>
</dbReference>
<proteinExistence type="predicted"/>
<dbReference type="SUPFAM" id="SSF56994">
    <property type="entry name" value="Insulin-like"/>
    <property type="match status" value="1"/>
</dbReference>
<evidence type="ECO:0000256" key="1">
    <source>
        <dbReference type="ARBA" id="ARBA00011207"/>
    </source>
</evidence>
<name>A0AAD8E9U8_DIPPU</name>
<keyword evidence="2" id="KW-0165">Cleavage on pair of basic residues</keyword>
<evidence type="ECO:0000256" key="3">
    <source>
        <dbReference type="ARBA" id="ARBA00022729"/>
    </source>
</evidence>
<dbReference type="PANTHER" id="PTHR13647">
    <property type="entry name" value="INSULIN-LIKE PEPTIDE 2-RELATED"/>
    <property type="match status" value="1"/>
</dbReference>
<evidence type="ECO:0000313" key="7">
    <source>
        <dbReference type="EMBL" id="KAJ9581997.1"/>
    </source>
</evidence>
<feature type="chain" id="PRO_5042154283" description="Insulin-like domain-containing protein" evidence="5">
    <location>
        <begin position="22"/>
        <end position="136"/>
    </location>
</feature>
<dbReference type="EMBL" id="JASPKZ010007832">
    <property type="protein sequence ID" value="KAJ9581997.1"/>
    <property type="molecule type" value="Genomic_DNA"/>
</dbReference>
<dbReference type="PIRSF" id="PIRSF018431">
    <property type="entry name" value="Molluscan_insulin_rel_peptide"/>
    <property type="match status" value="1"/>
</dbReference>
<reference evidence="7" key="1">
    <citation type="journal article" date="2023" name="IScience">
        <title>Live-bearing cockroach genome reveals convergent evolutionary mechanisms linked to viviparity in insects and beyond.</title>
        <authorList>
            <person name="Fouks B."/>
            <person name="Harrison M.C."/>
            <person name="Mikhailova A.A."/>
            <person name="Marchal E."/>
            <person name="English S."/>
            <person name="Carruthers M."/>
            <person name="Jennings E.C."/>
            <person name="Chiamaka E.L."/>
            <person name="Frigard R.A."/>
            <person name="Pippel M."/>
            <person name="Attardo G.M."/>
            <person name="Benoit J.B."/>
            <person name="Bornberg-Bauer E."/>
            <person name="Tobe S.S."/>
        </authorList>
    </citation>
    <scope>NUCLEOTIDE SEQUENCE</scope>
    <source>
        <strain evidence="7">Stay&amp;Tobe</strain>
    </source>
</reference>
<reference evidence="7" key="2">
    <citation type="submission" date="2023-05" db="EMBL/GenBank/DDBJ databases">
        <authorList>
            <person name="Fouks B."/>
        </authorList>
    </citation>
    <scope>NUCLEOTIDE SEQUENCE</scope>
    <source>
        <strain evidence="7">Stay&amp;Tobe</strain>
        <tissue evidence="7">Testes</tissue>
    </source>
</reference>
<comment type="subunit">
    <text evidence="1">Heterodimer of a B chain and an A chain linked by two disulfide bonds.</text>
</comment>
<gene>
    <name evidence="7" type="ORF">L9F63_003687</name>
</gene>
<feature type="signal peptide" evidence="5">
    <location>
        <begin position="1"/>
        <end position="21"/>
    </location>
</feature>
<keyword evidence="8" id="KW-1185">Reference proteome</keyword>
<dbReference type="GO" id="GO:0005179">
    <property type="term" value="F:hormone activity"/>
    <property type="evidence" value="ECO:0007669"/>
    <property type="project" value="InterPro"/>
</dbReference>
<evidence type="ECO:0000256" key="4">
    <source>
        <dbReference type="ARBA" id="ARBA00023157"/>
    </source>
</evidence>
<protein>
    <recommendedName>
        <fullName evidence="6">Insulin-like domain-containing protein</fullName>
    </recommendedName>
</protein>
<dbReference type="SMART" id="SM00078">
    <property type="entry name" value="IlGF"/>
    <property type="match status" value="1"/>
</dbReference>
<comment type="caution">
    <text evidence="7">The sequence shown here is derived from an EMBL/GenBank/DDBJ whole genome shotgun (WGS) entry which is preliminary data.</text>
</comment>
<evidence type="ECO:0000313" key="8">
    <source>
        <dbReference type="Proteomes" id="UP001233999"/>
    </source>
</evidence>
<keyword evidence="3 5" id="KW-0732">Signal</keyword>
<organism evidence="7 8">
    <name type="scientific">Diploptera punctata</name>
    <name type="common">Pacific beetle cockroach</name>
    <dbReference type="NCBI Taxonomy" id="6984"/>
    <lineage>
        <taxon>Eukaryota</taxon>
        <taxon>Metazoa</taxon>
        <taxon>Ecdysozoa</taxon>
        <taxon>Arthropoda</taxon>
        <taxon>Hexapoda</taxon>
        <taxon>Insecta</taxon>
        <taxon>Pterygota</taxon>
        <taxon>Neoptera</taxon>
        <taxon>Polyneoptera</taxon>
        <taxon>Dictyoptera</taxon>
        <taxon>Blattodea</taxon>
        <taxon>Blaberoidea</taxon>
        <taxon>Blaberidae</taxon>
        <taxon>Diplopterinae</taxon>
        <taxon>Diploptera</taxon>
    </lineage>
</organism>
<keyword evidence="4" id="KW-1015">Disulfide bond</keyword>
<evidence type="ECO:0000256" key="2">
    <source>
        <dbReference type="ARBA" id="ARBA00022685"/>
    </source>
</evidence>
<evidence type="ECO:0000259" key="6">
    <source>
        <dbReference type="SMART" id="SM00078"/>
    </source>
</evidence>
<dbReference type="Proteomes" id="UP001233999">
    <property type="component" value="Unassembled WGS sequence"/>
</dbReference>
<evidence type="ECO:0000256" key="5">
    <source>
        <dbReference type="SAM" id="SignalP"/>
    </source>
</evidence>
<feature type="domain" description="Insulin-like" evidence="6">
    <location>
        <begin position="35"/>
        <end position="131"/>
    </location>
</feature>
<sequence>MWRLFLRLAVLLVIFCSFSESQSDFYKFMDKRQGRRYCGKNLVTMLELLCDGNYNGPSISNVNYQKKSAEDTDWIPNSSDYALETVFPFRSRTSANSLSTKYFRRHLRSGRITEECCHMKGCTFDELREYCQKPQS</sequence>
<dbReference type="InterPro" id="IPR016179">
    <property type="entry name" value="Insulin-like"/>
</dbReference>